<evidence type="ECO:0000313" key="3">
    <source>
        <dbReference type="Proteomes" id="UP001153365"/>
    </source>
</evidence>
<protein>
    <submittedName>
        <fullName evidence="2">Expressed protein</fullName>
    </submittedName>
</protein>
<evidence type="ECO:0000313" key="2">
    <source>
        <dbReference type="EMBL" id="CAH7687567.1"/>
    </source>
</evidence>
<feature type="chain" id="PRO_5043695578" evidence="1">
    <location>
        <begin position="23"/>
        <end position="197"/>
    </location>
</feature>
<evidence type="ECO:0000256" key="1">
    <source>
        <dbReference type="SAM" id="SignalP"/>
    </source>
</evidence>
<dbReference type="AlphaFoldDB" id="A0AAV0BJS4"/>
<keyword evidence="1" id="KW-0732">Signal</keyword>
<dbReference type="Proteomes" id="UP001153365">
    <property type="component" value="Unassembled WGS sequence"/>
</dbReference>
<dbReference type="EMBL" id="CALTRL010005888">
    <property type="protein sequence ID" value="CAH7687567.1"/>
    <property type="molecule type" value="Genomic_DNA"/>
</dbReference>
<feature type="signal peptide" evidence="1">
    <location>
        <begin position="1"/>
        <end position="22"/>
    </location>
</feature>
<comment type="caution">
    <text evidence="2">The sequence shown here is derived from an EMBL/GenBank/DDBJ whole genome shotgun (WGS) entry which is preliminary data.</text>
</comment>
<proteinExistence type="predicted"/>
<reference evidence="2" key="1">
    <citation type="submission" date="2022-06" db="EMBL/GenBank/DDBJ databases">
        <authorList>
            <consortium name="SYNGENTA / RWTH Aachen University"/>
        </authorList>
    </citation>
    <scope>NUCLEOTIDE SEQUENCE</scope>
</reference>
<name>A0AAV0BJS4_PHAPC</name>
<organism evidence="2 3">
    <name type="scientific">Phakopsora pachyrhizi</name>
    <name type="common">Asian soybean rust disease fungus</name>
    <dbReference type="NCBI Taxonomy" id="170000"/>
    <lineage>
        <taxon>Eukaryota</taxon>
        <taxon>Fungi</taxon>
        <taxon>Dikarya</taxon>
        <taxon>Basidiomycota</taxon>
        <taxon>Pucciniomycotina</taxon>
        <taxon>Pucciniomycetes</taxon>
        <taxon>Pucciniales</taxon>
        <taxon>Phakopsoraceae</taxon>
        <taxon>Phakopsora</taxon>
    </lineage>
</organism>
<accession>A0AAV0BJS4</accession>
<keyword evidence="3" id="KW-1185">Reference proteome</keyword>
<gene>
    <name evidence="2" type="ORF">PPACK8108_LOCUS22368</name>
</gene>
<sequence length="197" mass="22859">MIIHSFITIVSLFAYNFFTLFSSETSGIIFYASASHVPPDSIKFLVESSQPEGSSSKSIEKLGNEAYNDYEMVPGVDSAKLPRYNYKTTEDLMSESEDELPYYRSRAQNKFKRPKNLRSESDFADWDRKVEHMKRRHLLLGRPISESALDEFSRCWGRIFFSGSSKKKSAPFLKYEGLTLRRMKTMISPRCSKRWVD</sequence>